<sequence length="405" mass="41415">MADFDDQILAGAFADFRNEVAPHVKPAGTAAAQQTVHRRHRVKTIAATTLAALAIAAPVVAYAAVGDSNGPPPVVPGESATVAPTEAAPTTADSPTTPATSPSSAAPDGKISKTDLGKATLDIPAWPGGLAAGTCPEGKVKFTDGKAGYNGVAKLKGDLVYADVDHDGAQETVALIECTPQGSDFQVIAFDRDAGGKIVTLGRVVGSAGSLGKQGTDIETIWAIATGDNGQVRVDVGDYRPCCEMAQASQHQWRTYGWNGTKFTQTGGPTAFGTNPNVTALTMTADKLTMTTQADGTRTGTLKVTVHNGAQAATPGQVEFSLGVDSGWQAQAGPECTFQTGGSPRSCTLPSLAAGASRVITIQLTAPAGPLNTQCTLYVHAVTPDNGVYPDRKADNSVSVQVVEG</sequence>
<feature type="region of interest" description="Disordered" evidence="1">
    <location>
        <begin position="73"/>
        <end position="113"/>
    </location>
</feature>
<evidence type="ECO:0000256" key="2">
    <source>
        <dbReference type="SAM" id="Phobius"/>
    </source>
</evidence>
<organism evidence="3 4">
    <name type="scientific">Dactylosporangium vinaceum</name>
    <dbReference type="NCBI Taxonomy" id="53362"/>
    <lineage>
        <taxon>Bacteria</taxon>
        <taxon>Bacillati</taxon>
        <taxon>Actinomycetota</taxon>
        <taxon>Actinomycetes</taxon>
        <taxon>Micromonosporales</taxon>
        <taxon>Micromonosporaceae</taxon>
        <taxon>Dactylosporangium</taxon>
    </lineage>
</organism>
<feature type="compositionally biased region" description="Low complexity" evidence="1">
    <location>
        <begin position="79"/>
        <end position="107"/>
    </location>
</feature>
<dbReference type="EMBL" id="JBHMCA010000084">
    <property type="protein sequence ID" value="MFB9451090.1"/>
    <property type="molecule type" value="Genomic_DNA"/>
</dbReference>
<evidence type="ECO:0000256" key="1">
    <source>
        <dbReference type="SAM" id="MobiDB-lite"/>
    </source>
</evidence>
<reference evidence="3 4" key="1">
    <citation type="submission" date="2024-09" db="EMBL/GenBank/DDBJ databases">
        <authorList>
            <person name="Sun Q."/>
            <person name="Mori K."/>
        </authorList>
    </citation>
    <scope>NUCLEOTIDE SEQUENCE [LARGE SCALE GENOMIC DNA]</scope>
    <source>
        <strain evidence="3 4">JCM 3307</strain>
    </source>
</reference>
<dbReference type="Proteomes" id="UP001589608">
    <property type="component" value="Unassembled WGS sequence"/>
</dbReference>
<keyword evidence="2" id="KW-0472">Membrane</keyword>
<name>A0ABV5MQJ5_9ACTN</name>
<keyword evidence="4" id="KW-1185">Reference proteome</keyword>
<keyword evidence="2" id="KW-0812">Transmembrane</keyword>
<comment type="caution">
    <text evidence="3">The sequence shown here is derived from an EMBL/GenBank/DDBJ whole genome shotgun (WGS) entry which is preliminary data.</text>
</comment>
<evidence type="ECO:0000313" key="4">
    <source>
        <dbReference type="Proteomes" id="UP001589608"/>
    </source>
</evidence>
<feature type="transmembrane region" description="Helical" evidence="2">
    <location>
        <begin position="45"/>
        <end position="65"/>
    </location>
</feature>
<accession>A0ABV5MQJ5</accession>
<dbReference type="Gene3D" id="2.60.40.10">
    <property type="entry name" value="Immunoglobulins"/>
    <property type="match status" value="1"/>
</dbReference>
<dbReference type="RefSeq" id="WP_223099934.1">
    <property type="nucleotide sequence ID" value="NZ_CP061913.1"/>
</dbReference>
<protein>
    <submittedName>
        <fullName evidence="3">Uncharacterized protein</fullName>
    </submittedName>
</protein>
<proteinExistence type="predicted"/>
<dbReference type="InterPro" id="IPR013783">
    <property type="entry name" value="Ig-like_fold"/>
</dbReference>
<keyword evidence="2" id="KW-1133">Transmembrane helix</keyword>
<evidence type="ECO:0000313" key="3">
    <source>
        <dbReference type="EMBL" id="MFB9451090.1"/>
    </source>
</evidence>
<gene>
    <name evidence="3" type="ORF">ACFFTR_49185</name>
</gene>